<dbReference type="InterPro" id="IPR021900">
    <property type="entry name" value="DUF3512"/>
</dbReference>
<dbReference type="OrthoDB" id="21648at2759"/>
<dbReference type="Pfam" id="PF12024">
    <property type="entry name" value="DUF3512"/>
    <property type="match status" value="1"/>
</dbReference>
<gene>
    <name evidence="2" type="ORF">MHI_LOCUS967332</name>
</gene>
<dbReference type="AlphaFoldDB" id="A0A6V7HN80"/>
<evidence type="ECO:0000313" key="3">
    <source>
        <dbReference type="Proteomes" id="UP000752696"/>
    </source>
</evidence>
<dbReference type="Proteomes" id="UP000752696">
    <property type="component" value="Unassembled WGS sequence"/>
</dbReference>
<evidence type="ECO:0000256" key="1">
    <source>
        <dbReference type="SAM" id="MobiDB-lite"/>
    </source>
</evidence>
<accession>A0A6V7HN80</accession>
<organism evidence="2 3">
    <name type="scientific">Heterotrigona itama</name>
    <dbReference type="NCBI Taxonomy" id="395501"/>
    <lineage>
        <taxon>Eukaryota</taxon>
        <taxon>Metazoa</taxon>
        <taxon>Ecdysozoa</taxon>
        <taxon>Arthropoda</taxon>
        <taxon>Hexapoda</taxon>
        <taxon>Insecta</taxon>
        <taxon>Pterygota</taxon>
        <taxon>Neoptera</taxon>
        <taxon>Endopterygota</taxon>
        <taxon>Hymenoptera</taxon>
        <taxon>Apocrita</taxon>
        <taxon>Aculeata</taxon>
        <taxon>Apoidea</taxon>
        <taxon>Anthophila</taxon>
        <taxon>Apidae</taxon>
        <taxon>Heterotrigona</taxon>
    </lineage>
</organism>
<sequence>KSESIPDDTTLDEILKQARRAAKDMLKMLNFEMDFLRQKKDGNTSLQFIVPGDGVIPRTSQTPVSLVLFIGKLNNGIGSLVGFRENKRNMSNQETNFVYQTYADETTVQYAESTLDFAKSGRDHRESEKSHKKEHRLKEVEETKEHLEKHMQDVNRNIPTLDGVNVSID</sequence>
<protein>
    <submittedName>
        <fullName evidence="2">Uncharacterized protein</fullName>
    </submittedName>
</protein>
<feature type="non-terminal residue" evidence="2">
    <location>
        <position position="1"/>
    </location>
</feature>
<comment type="caution">
    <text evidence="2">The sequence shown here is derived from an EMBL/GenBank/DDBJ whole genome shotgun (WGS) entry which is preliminary data.</text>
</comment>
<dbReference type="EMBL" id="CAJDYZ010012908">
    <property type="protein sequence ID" value="CAD1480847.1"/>
    <property type="molecule type" value="Genomic_DNA"/>
</dbReference>
<name>A0A6V7HN80_9HYME</name>
<keyword evidence="3" id="KW-1185">Reference proteome</keyword>
<feature type="region of interest" description="Disordered" evidence="1">
    <location>
        <begin position="119"/>
        <end position="139"/>
    </location>
</feature>
<reference evidence="2" key="1">
    <citation type="submission" date="2020-07" db="EMBL/GenBank/DDBJ databases">
        <authorList>
            <person name="Nazaruddin N."/>
        </authorList>
    </citation>
    <scope>NUCLEOTIDE SEQUENCE</scope>
</reference>
<proteinExistence type="predicted"/>
<evidence type="ECO:0000313" key="2">
    <source>
        <dbReference type="EMBL" id="CAD1480847.1"/>
    </source>
</evidence>